<organism evidence="12 13">
    <name type="scientific">Phytohabitans rumicis</name>
    <dbReference type="NCBI Taxonomy" id="1076125"/>
    <lineage>
        <taxon>Bacteria</taxon>
        <taxon>Bacillati</taxon>
        <taxon>Actinomycetota</taxon>
        <taxon>Actinomycetes</taxon>
        <taxon>Micromonosporales</taxon>
        <taxon>Micromonosporaceae</taxon>
    </lineage>
</organism>
<evidence type="ECO:0000256" key="5">
    <source>
        <dbReference type="ARBA" id="ARBA00023015"/>
    </source>
</evidence>
<reference evidence="12 13" key="2">
    <citation type="submission" date="2020-03" db="EMBL/GenBank/DDBJ databases">
        <authorList>
            <person name="Ichikawa N."/>
            <person name="Kimura A."/>
            <person name="Kitahashi Y."/>
            <person name="Uohara A."/>
        </authorList>
    </citation>
    <scope>NUCLEOTIDE SEQUENCE [LARGE SCALE GENOMIC DNA]</scope>
    <source>
        <strain evidence="12 13">NBRC 108638</strain>
    </source>
</reference>
<protein>
    <recommendedName>
        <fullName evidence="9">Transcriptional regulatory protein</fullName>
    </recommendedName>
</protein>
<dbReference type="RefSeq" id="WP_173082457.1">
    <property type="nucleotide sequence ID" value="NZ_BAABJB010000022.1"/>
</dbReference>
<keyword evidence="7 9" id="KW-0010">Activator</keyword>
<dbReference type="GO" id="GO:0005737">
    <property type="term" value="C:cytoplasm"/>
    <property type="evidence" value="ECO:0007669"/>
    <property type="project" value="UniProtKB-SubCell"/>
</dbReference>
<dbReference type="FunFam" id="3.40.50.2300:FF:000057">
    <property type="entry name" value="Transcriptional regulatory protein"/>
    <property type="match status" value="1"/>
</dbReference>
<sequence>MIRVLVVDDDFMVAKVHAGFVGRVPGFTVVGTAHTGADALTEASRLRPDLVLLDIYLPDMSGLDVLRRLRDSTAESDVMAVTAARDVDTVRTALRGGVVHYLIKPFTFDTLREHLERYTAAHRQLAGAGEVGQDDVDRLFGALRPAQVSLPKGLTPPTAELVGRVLRDSAGDLSAAECAERAGLSRVSTRRYLEYFVAAGKAEVRLRYGGTGRPERRYHWVSSSR</sequence>
<accession>A0A6V8LQP7</accession>
<dbReference type="GO" id="GO:0000156">
    <property type="term" value="F:phosphorelay response regulator activity"/>
    <property type="evidence" value="ECO:0007669"/>
    <property type="project" value="TreeGrafter"/>
</dbReference>
<dbReference type="GO" id="GO:0003700">
    <property type="term" value="F:DNA-binding transcription factor activity"/>
    <property type="evidence" value="ECO:0007669"/>
    <property type="project" value="InterPro"/>
</dbReference>
<dbReference type="InterPro" id="IPR001789">
    <property type="entry name" value="Sig_transdc_resp-reg_receiver"/>
</dbReference>
<keyword evidence="8 9" id="KW-0804">Transcription</keyword>
<evidence type="ECO:0000313" key="13">
    <source>
        <dbReference type="Proteomes" id="UP000482960"/>
    </source>
</evidence>
<dbReference type="AlphaFoldDB" id="A0A6V8LQP7"/>
<evidence type="ECO:0000256" key="6">
    <source>
        <dbReference type="ARBA" id="ARBA00023125"/>
    </source>
</evidence>
<dbReference type="GO" id="GO:0003677">
    <property type="term" value="F:DNA binding"/>
    <property type="evidence" value="ECO:0007669"/>
    <property type="project" value="UniProtKB-KW"/>
</dbReference>
<evidence type="ECO:0000259" key="11">
    <source>
        <dbReference type="PROSITE" id="PS50110"/>
    </source>
</evidence>
<feature type="domain" description="Response regulatory" evidence="11">
    <location>
        <begin position="3"/>
        <end position="119"/>
    </location>
</feature>
<evidence type="ECO:0000256" key="1">
    <source>
        <dbReference type="ARBA" id="ARBA00004496"/>
    </source>
</evidence>
<keyword evidence="2 9" id="KW-0963">Cytoplasm</keyword>
<gene>
    <name evidence="12" type="ORF">Prum_086870</name>
</gene>
<keyword evidence="6 9" id="KW-0238">DNA-binding</keyword>
<feature type="modified residue" description="4-aspartylphosphate" evidence="10">
    <location>
        <position position="54"/>
    </location>
</feature>
<dbReference type="PANTHER" id="PTHR45526:SF1">
    <property type="entry name" value="TRANSCRIPTIONAL REGULATORY PROTEIN DCUR-RELATED"/>
    <property type="match status" value="1"/>
</dbReference>
<evidence type="ECO:0000256" key="7">
    <source>
        <dbReference type="ARBA" id="ARBA00023159"/>
    </source>
</evidence>
<keyword evidence="4 9" id="KW-0902">Two-component regulatory system</keyword>
<evidence type="ECO:0000256" key="10">
    <source>
        <dbReference type="PROSITE-ProRule" id="PRU00169"/>
    </source>
</evidence>
<comment type="subcellular location">
    <subcellularLocation>
        <location evidence="1 9">Cytoplasm</location>
    </subcellularLocation>
</comment>
<evidence type="ECO:0000256" key="8">
    <source>
        <dbReference type="ARBA" id="ARBA00023163"/>
    </source>
</evidence>
<dbReference type="InterPro" id="IPR024187">
    <property type="entry name" value="Sig_transdc_resp-reg_cit/mal"/>
</dbReference>
<keyword evidence="3 10" id="KW-0597">Phosphoprotein</keyword>
<keyword evidence="13" id="KW-1185">Reference proteome</keyword>
<reference evidence="12 13" key="1">
    <citation type="submission" date="2020-03" db="EMBL/GenBank/DDBJ databases">
        <title>Whole genome shotgun sequence of Phytohabitans rumicis NBRC 108638.</title>
        <authorList>
            <person name="Komaki H."/>
            <person name="Tamura T."/>
        </authorList>
    </citation>
    <scope>NUCLEOTIDE SEQUENCE [LARGE SCALE GENOMIC DNA]</scope>
    <source>
        <strain evidence="12 13">NBRC 108638</strain>
    </source>
</reference>
<dbReference type="PROSITE" id="PS50110">
    <property type="entry name" value="RESPONSE_REGULATORY"/>
    <property type="match status" value="1"/>
</dbReference>
<dbReference type="PIRSF" id="PIRSF006171">
    <property type="entry name" value="RR_citrat_malat"/>
    <property type="match status" value="1"/>
</dbReference>
<dbReference type="PANTHER" id="PTHR45526">
    <property type="entry name" value="TRANSCRIPTIONAL REGULATORY PROTEIN DPIA"/>
    <property type="match status" value="1"/>
</dbReference>
<keyword evidence="5 9" id="KW-0805">Transcription regulation</keyword>
<dbReference type="InterPro" id="IPR011006">
    <property type="entry name" value="CheY-like_superfamily"/>
</dbReference>
<dbReference type="InterPro" id="IPR051271">
    <property type="entry name" value="2C-system_Tx_regulators"/>
</dbReference>
<evidence type="ECO:0000313" key="12">
    <source>
        <dbReference type="EMBL" id="GFJ95045.1"/>
    </source>
</evidence>
<evidence type="ECO:0000256" key="2">
    <source>
        <dbReference type="ARBA" id="ARBA00022490"/>
    </source>
</evidence>
<evidence type="ECO:0000256" key="3">
    <source>
        <dbReference type="ARBA" id="ARBA00022553"/>
    </source>
</evidence>
<dbReference type="EMBL" id="BLPG01000001">
    <property type="protein sequence ID" value="GFJ95045.1"/>
    <property type="molecule type" value="Genomic_DNA"/>
</dbReference>
<proteinExistence type="predicted"/>
<dbReference type="SUPFAM" id="SSF52172">
    <property type="entry name" value="CheY-like"/>
    <property type="match status" value="1"/>
</dbReference>
<evidence type="ECO:0000256" key="4">
    <source>
        <dbReference type="ARBA" id="ARBA00023012"/>
    </source>
</evidence>
<evidence type="ECO:0000256" key="9">
    <source>
        <dbReference type="PIRNR" id="PIRNR006171"/>
    </source>
</evidence>
<comment type="caution">
    <text evidence="12">The sequence shown here is derived from an EMBL/GenBank/DDBJ whole genome shotgun (WGS) entry which is preliminary data.</text>
</comment>
<dbReference type="Pfam" id="PF00072">
    <property type="entry name" value="Response_reg"/>
    <property type="match status" value="1"/>
</dbReference>
<dbReference type="Proteomes" id="UP000482960">
    <property type="component" value="Unassembled WGS sequence"/>
</dbReference>
<dbReference type="SMART" id="SM00448">
    <property type="entry name" value="REC"/>
    <property type="match status" value="1"/>
</dbReference>
<dbReference type="CDD" id="cd19925">
    <property type="entry name" value="REC_citrate_TCS"/>
    <property type="match status" value="1"/>
</dbReference>
<name>A0A6V8LQP7_9ACTN</name>
<dbReference type="Gene3D" id="3.40.50.2300">
    <property type="match status" value="1"/>
</dbReference>